<accession>A0A7W7Q1K8</accession>
<dbReference type="RefSeq" id="WP_184809591.1">
    <property type="nucleotide sequence ID" value="NZ_JACHJQ010000002.1"/>
</dbReference>
<protein>
    <recommendedName>
        <fullName evidence="3">YbaB/EbfC DNA-binding family protein</fullName>
    </recommendedName>
</protein>
<evidence type="ECO:0000313" key="1">
    <source>
        <dbReference type="EMBL" id="MBB4905334.1"/>
    </source>
</evidence>
<organism evidence="1 2">
    <name type="scientific">Actinophytocola algeriensis</name>
    <dbReference type="NCBI Taxonomy" id="1768010"/>
    <lineage>
        <taxon>Bacteria</taxon>
        <taxon>Bacillati</taxon>
        <taxon>Actinomycetota</taxon>
        <taxon>Actinomycetes</taxon>
        <taxon>Pseudonocardiales</taxon>
        <taxon>Pseudonocardiaceae</taxon>
    </lineage>
</organism>
<proteinExistence type="predicted"/>
<dbReference type="AlphaFoldDB" id="A0A7W7Q1K8"/>
<comment type="caution">
    <text evidence="1">The sequence shown here is derived from an EMBL/GenBank/DDBJ whole genome shotgun (WGS) entry which is preliminary data.</text>
</comment>
<keyword evidence="2" id="KW-1185">Reference proteome</keyword>
<name>A0A7W7Q1K8_9PSEU</name>
<gene>
    <name evidence="1" type="ORF">FHR82_001551</name>
</gene>
<reference evidence="1 2" key="1">
    <citation type="submission" date="2020-08" db="EMBL/GenBank/DDBJ databases">
        <title>Genomic Encyclopedia of Type Strains, Phase III (KMG-III): the genomes of soil and plant-associated and newly described type strains.</title>
        <authorList>
            <person name="Whitman W."/>
        </authorList>
    </citation>
    <scope>NUCLEOTIDE SEQUENCE [LARGE SCALE GENOMIC DNA]</scope>
    <source>
        <strain evidence="1 2">CECT 8960</strain>
    </source>
</reference>
<dbReference type="Proteomes" id="UP000520767">
    <property type="component" value="Unassembled WGS sequence"/>
</dbReference>
<evidence type="ECO:0000313" key="2">
    <source>
        <dbReference type="Proteomes" id="UP000520767"/>
    </source>
</evidence>
<dbReference type="EMBL" id="JACHJQ010000002">
    <property type="protein sequence ID" value="MBB4905334.1"/>
    <property type="molecule type" value="Genomic_DNA"/>
</dbReference>
<evidence type="ECO:0008006" key="3">
    <source>
        <dbReference type="Google" id="ProtNLM"/>
    </source>
</evidence>
<sequence>MSGDSFVLADLDVLGDDETLREQADAALDAAGGGEPSDTYQADEPTRSVSVTVDYRGLLVDVRLAERWADRLDPARFAETLYGVYTAAMHKALVIEMSARDDERTARRAGQAPPPELSIEEQLARVNLTLADNEARLLAARRAESLPGGEDADETEWRSEHGYVTLHVRGGMATGLTANADVLGYANAGVLRGDVLEVFTDAGLAVEG</sequence>